<evidence type="ECO:0000313" key="6">
    <source>
        <dbReference type="Proteomes" id="UP000188836"/>
    </source>
</evidence>
<name>A0A1W0BKK9_9NOCA</name>
<comment type="caution">
    <text evidence="5">The sequence shown here is derived from an EMBL/GenBank/DDBJ whole genome shotgun (WGS) entry which is preliminary data.</text>
</comment>
<comment type="subcellular location">
    <subcellularLocation>
        <location evidence="1">Cytoplasm</location>
    </subcellularLocation>
</comment>
<reference evidence="5 6" key="1">
    <citation type="journal article" date="2016" name="Antonie Van Leeuwenhoek">
        <title>Nocardia donostiensis sp. nov., isolated from human respiratory specimens.</title>
        <authorList>
            <person name="Ercibengoa M."/>
            <person name="Bell M."/>
            <person name="Marimon J.M."/>
            <person name="Humrighouse B."/>
            <person name="Klenk H.P."/>
            <person name="Potter G."/>
            <person name="Perez-Trallero E."/>
        </authorList>
    </citation>
    <scope>NUCLEOTIDE SEQUENCE [LARGE SCALE GENOMIC DNA]</scope>
    <source>
        <strain evidence="5 6">X1655</strain>
    </source>
</reference>
<keyword evidence="6" id="KW-1185">Reference proteome</keyword>
<evidence type="ECO:0000256" key="2">
    <source>
        <dbReference type="ARBA" id="ARBA00006411"/>
    </source>
</evidence>
<dbReference type="EMBL" id="MUMY01000007">
    <property type="protein sequence ID" value="ONM48889.1"/>
    <property type="molecule type" value="Genomic_DNA"/>
</dbReference>
<proteinExistence type="inferred from homology"/>
<evidence type="ECO:0000256" key="3">
    <source>
        <dbReference type="ARBA" id="ARBA00022490"/>
    </source>
</evidence>
<organism evidence="5 6">
    <name type="scientific">Nocardia donostiensis</name>
    <dbReference type="NCBI Taxonomy" id="1538463"/>
    <lineage>
        <taxon>Bacteria</taxon>
        <taxon>Bacillati</taxon>
        <taxon>Actinomycetota</taxon>
        <taxon>Actinomycetes</taxon>
        <taxon>Mycobacteriales</taxon>
        <taxon>Nocardiaceae</taxon>
        <taxon>Nocardia</taxon>
    </lineage>
</organism>
<dbReference type="OrthoDB" id="4532341at2"/>
<keyword evidence="4" id="KW-0143">Chaperone</keyword>
<comment type="similarity">
    <text evidence="2">Belongs to the EspG family.</text>
</comment>
<evidence type="ECO:0000313" key="5">
    <source>
        <dbReference type="EMBL" id="ONM48889.1"/>
    </source>
</evidence>
<gene>
    <name evidence="5" type="ORF">B0T46_10495</name>
</gene>
<accession>A0A1W0BKK9</accession>
<sequence>MSNWRFTGLEFDILWTAFGHDRLPYPLRFRPVAEDFEDLRSQREAAVAVLLDKYYSPELVRVLDLLREPEVRVELKGFGNTDMARTYRFHGAISGTAGATLVQLPGVDDDTGGDVIVANCSAGQVPAQAVSALPPVAAGKHGPLEVRREEISADRERYVRNYHEDSLVQRLDRIFKRPRHSMGEIRIFPGPAVDARPAFSRGFWWMDYDDGRYYVRTGDPIVAKPISARAMAAEITRLAGLTQRFYREDREHDDYLRTRR</sequence>
<keyword evidence="3" id="KW-0963">Cytoplasm</keyword>
<evidence type="ECO:0000256" key="1">
    <source>
        <dbReference type="ARBA" id="ARBA00004496"/>
    </source>
</evidence>
<dbReference type="RefSeq" id="WP_077116369.1">
    <property type="nucleotide sequence ID" value="NZ_MUKP01000004.1"/>
</dbReference>
<dbReference type="Proteomes" id="UP000188836">
    <property type="component" value="Unassembled WGS sequence"/>
</dbReference>
<dbReference type="InterPro" id="IPR025734">
    <property type="entry name" value="EspG"/>
</dbReference>
<dbReference type="Pfam" id="PF14011">
    <property type="entry name" value="ESX-1_EspG"/>
    <property type="match status" value="1"/>
</dbReference>
<dbReference type="STRING" id="1538463.B0T36_09545"/>
<protein>
    <submittedName>
        <fullName evidence="5">ESX secretion-associated protein EspG</fullName>
    </submittedName>
</protein>
<evidence type="ECO:0000256" key="4">
    <source>
        <dbReference type="ARBA" id="ARBA00023186"/>
    </source>
</evidence>
<dbReference type="AlphaFoldDB" id="A0A1W0BKK9"/>